<proteinExistence type="predicted"/>
<protein>
    <submittedName>
        <fullName evidence="2">TSA: Wollemia nobilis Ref_Wollemi_Transcript_5011_1123 transcribed RNA sequence</fullName>
    </submittedName>
</protein>
<dbReference type="Gene3D" id="3.50.50.60">
    <property type="entry name" value="FAD/NAD(P)-binding domain"/>
    <property type="match status" value="2"/>
</dbReference>
<dbReference type="EMBL" id="GCHU01004973">
    <property type="protein sequence ID" value="JAG88896.1"/>
    <property type="molecule type" value="Transcribed_RNA"/>
</dbReference>
<sequence length="341" mass="37541">MTSLVGLTFRTVASSKMSGNPLLTVSSAVDYGRKPLVHRAVIVGGGLGGLSAAIQLRKIGIDAHVYDKYQRLSGGEGTMISIFPNGCKVLYHADPVILDKEKETAVVHFRKGDETISVNAPLVIGADGIHSITRNILFGAIPPRDNGRTMWRAVIDRSLCTHEALVIGTLASMQNGRTTFIINGVRDKLYWAFSVTDESTEGGTRIRSRDKEEAKERLLKYFEGWDVATHIIQVTDPELILERRVLDVPVLPKWSSGRVVLLGDAVHAVTPSYGQGANLAFEDGLELAKQLATSYDLRNAFEAYERARIPRASIISQKSQSLGTRPTDEFYNWLYTDVPEV</sequence>
<dbReference type="Pfam" id="PF13450">
    <property type="entry name" value="NAD_binding_8"/>
    <property type="match status" value="1"/>
</dbReference>
<name>A0A0C9RPN9_9CONI</name>
<evidence type="ECO:0000259" key="1">
    <source>
        <dbReference type="Pfam" id="PF01494"/>
    </source>
</evidence>
<feature type="domain" description="FAD-binding" evidence="1">
    <location>
        <begin position="97"/>
        <end position="315"/>
    </location>
</feature>
<dbReference type="SUPFAM" id="SSF51905">
    <property type="entry name" value="FAD/NAD(P)-binding domain"/>
    <property type="match status" value="1"/>
</dbReference>
<dbReference type="InterPro" id="IPR002938">
    <property type="entry name" value="FAD-bd"/>
</dbReference>
<dbReference type="InterPro" id="IPR036188">
    <property type="entry name" value="FAD/NAD-bd_sf"/>
</dbReference>
<accession>A0A0C9RPN9</accession>
<dbReference type="PANTHER" id="PTHR46496:SF8">
    <property type="entry name" value="FAD-BINDING DOMAIN-CONTAINING PROTEIN"/>
    <property type="match status" value="1"/>
</dbReference>
<dbReference type="GO" id="GO:0071949">
    <property type="term" value="F:FAD binding"/>
    <property type="evidence" value="ECO:0007669"/>
    <property type="project" value="InterPro"/>
</dbReference>
<dbReference type="AlphaFoldDB" id="A0A0C9RPN9"/>
<dbReference type="Pfam" id="PF01494">
    <property type="entry name" value="FAD_binding_3"/>
    <property type="match status" value="1"/>
</dbReference>
<evidence type="ECO:0000313" key="2">
    <source>
        <dbReference type="EMBL" id="JAG88896.1"/>
    </source>
</evidence>
<reference evidence="2" key="1">
    <citation type="submission" date="2015-02" db="EMBL/GenBank/DDBJ databases">
        <title>A transcriptome of Wollemia nobilis - a relic of Gondwana.</title>
        <authorList>
            <person name="Chia J.Y."/>
            <person name="Leong Y.S."/>
            <person name="Abdul Karim S."/>
            <person name="Wan Azmi N."/>
            <person name="Hercus R."/>
            <person name="Croft L."/>
        </authorList>
    </citation>
    <scope>NUCLEOTIDE SEQUENCE</scope>
    <source>
        <strain evidence="2">MaeBrown</strain>
        <tissue evidence="2">Leaf</tissue>
    </source>
</reference>
<dbReference type="PANTHER" id="PTHR46496">
    <property type="match status" value="1"/>
</dbReference>
<organism evidence="2">
    <name type="scientific">Wollemia nobilis</name>
    <dbReference type="NCBI Taxonomy" id="56998"/>
    <lineage>
        <taxon>Eukaryota</taxon>
        <taxon>Viridiplantae</taxon>
        <taxon>Streptophyta</taxon>
        <taxon>Embryophyta</taxon>
        <taxon>Tracheophyta</taxon>
        <taxon>Spermatophyta</taxon>
        <taxon>Pinopsida</taxon>
        <taxon>Pinidae</taxon>
        <taxon>Conifers II</taxon>
        <taxon>Araucariales</taxon>
        <taxon>Araucariaceae</taxon>
        <taxon>Wollemia</taxon>
    </lineage>
</organism>